<organism evidence="2 3">
    <name type="scientific">Jannaschia seosinensis</name>
    <dbReference type="NCBI Taxonomy" id="313367"/>
    <lineage>
        <taxon>Bacteria</taxon>
        <taxon>Pseudomonadati</taxon>
        <taxon>Pseudomonadota</taxon>
        <taxon>Alphaproteobacteria</taxon>
        <taxon>Rhodobacterales</taxon>
        <taxon>Roseobacteraceae</taxon>
        <taxon>Jannaschia</taxon>
    </lineage>
</organism>
<dbReference type="RefSeq" id="WP_245624815.1">
    <property type="nucleotide sequence ID" value="NZ_CYPR01000068.1"/>
</dbReference>
<keyword evidence="3" id="KW-1185">Reference proteome</keyword>
<evidence type="ECO:0000313" key="3">
    <source>
        <dbReference type="Proteomes" id="UP000049455"/>
    </source>
</evidence>
<keyword evidence="1" id="KW-1133">Transmembrane helix</keyword>
<evidence type="ECO:0000313" key="2">
    <source>
        <dbReference type="EMBL" id="CUH36456.1"/>
    </source>
</evidence>
<keyword evidence="1" id="KW-0812">Transmembrane</keyword>
<dbReference type="AlphaFoldDB" id="A0A0M7B9K5"/>
<protein>
    <submittedName>
        <fullName evidence="2">TRAP-type mannitol/chloroaromatic compound transport system, small permease component</fullName>
    </submittedName>
</protein>
<dbReference type="STRING" id="313367.JSE7799_01207"/>
<name>A0A0M7B9K5_9RHOB</name>
<keyword evidence="1" id="KW-0472">Membrane</keyword>
<reference evidence="2 3" key="1">
    <citation type="submission" date="2015-09" db="EMBL/GenBank/DDBJ databases">
        <authorList>
            <person name="Jackson K.R."/>
            <person name="Lunt B.L."/>
            <person name="Fisher J.N.B."/>
            <person name="Gardner A.V."/>
            <person name="Bailey M.E."/>
            <person name="Deus L.M."/>
            <person name="Earl A.S."/>
            <person name="Gibby P.D."/>
            <person name="Hartmann K.A."/>
            <person name="Liu J.E."/>
            <person name="Manci A.M."/>
            <person name="Nielsen D.A."/>
            <person name="Solomon M.B."/>
            <person name="Breakwell D.P."/>
            <person name="Burnett S.H."/>
            <person name="Grose J.H."/>
        </authorList>
    </citation>
    <scope>NUCLEOTIDE SEQUENCE [LARGE SCALE GENOMIC DNA]</scope>
    <source>
        <strain evidence="2 3">CECT 7799</strain>
    </source>
</reference>
<sequence>MILLALAAIVGLLLKVGQIATWQTEVPLYGTQLNLNGLTELQWHLLAIIVMLGMSYALARDQHVRVDLL</sequence>
<feature type="transmembrane region" description="Helical" evidence="1">
    <location>
        <begin position="41"/>
        <end position="59"/>
    </location>
</feature>
<evidence type="ECO:0000256" key="1">
    <source>
        <dbReference type="SAM" id="Phobius"/>
    </source>
</evidence>
<dbReference type="Proteomes" id="UP000049455">
    <property type="component" value="Unassembled WGS sequence"/>
</dbReference>
<dbReference type="EMBL" id="CYPR01000068">
    <property type="protein sequence ID" value="CUH36456.1"/>
    <property type="molecule type" value="Genomic_DNA"/>
</dbReference>
<proteinExistence type="predicted"/>
<accession>A0A0M7B9K5</accession>
<gene>
    <name evidence="2" type="ORF">JSE7799_01207</name>
</gene>